<gene>
    <name evidence="1" type="primary">yidA</name>
    <name evidence="1" type="ORF">JZO70_00435</name>
</gene>
<reference evidence="1 2" key="1">
    <citation type="submission" date="2021-03" db="EMBL/GenBank/DDBJ databases">
        <title>Enterococcal diversity collection.</title>
        <authorList>
            <person name="Gilmore M.S."/>
            <person name="Schwartzman J."/>
            <person name="Van Tyne D."/>
            <person name="Martin M."/>
            <person name="Earl A.M."/>
            <person name="Manson A.L."/>
            <person name="Straub T."/>
            <person name="Salamzade R."/>
            <person name="Saavedra J."/>
            <person name="Lebreton F."/>
            <person name="Prichula J."/>
            <person name="Schaufler K."/>
            <person name="Gaca A."/>
            <person name="Sgardioli B."/>
            <person name="Wagenaar J."/>
            <person name="Strong T."/>
        </authorList>
    </citation>
    <scope>NUCLEOTIDE SEQUENCE [LARGE SCALE GENOMIC DNA]</scope>
    <source>
        <strain evidence="1 2">669A</strain>
    </source>
</reference>
<organism evidence="1 2">
    <name type="scientific">Candidatus Enterococcus moelleringii</name>
    <dbReference type="NCBI Taxonomy" id="2815325"/>
    <lineage>
        <taxon>Bacteria</taxon>
        <taxon>Bacillati</taxon>
        <taxon>Bacillota</taxon>
        <taxon>Bacilli</taxon>
        <taxon>Lactobacillales</taxon>
        <taxon>Enterococcaceae</taxon>
        <taxon>Enterococcus</taxon>
    </lineage>
</organism>
<dbReference type="SFLD" id="SFLDS00003">
    <property type="entry name" value="Haloacid_Dehalogenase"/>
    <property type="match status" value="1"/>
</dbReference>
<dbReference type="EC" id="3.1.3.23" evidence="1"/>
<dbReference type="InterPro" id="IPR023214">
    <property type="entry name" value="HAD_sf"/>
</dbReference>
<dbReference type="PANTHER" id="PTHR10000:SF8">
    <property type="entry name" value="HAD SUPERFAMILY HYDROLASE-LIKE, TYPE 3"/>
    <property type="match status" value="1"/>
</dbReference>
<proteinExistence type="predicted"/>
<dbReference type="SFLD" id="SFLDG01144">
    <property type="entry name" value="C2.B.4:_PGP_Like"/>
    <property type="match status" value="1"/>
</dbReference>
<dbReference type="InterPro" id="IPR036412">
    <property type="entry name" value="HAD-like_sf"/>
</dbReference>
<dbReference type="EMBL" id="JAFREM010000001">
    <property type="protein sequence ID" value="MBO1304610.1"/>
    <property type="molecule type" value="Genomic_DNA"/>
</dbReference>
<dbReference type="InterPro" id="IPR000150">
    <property type="entry name" value="Cof"/>
</dbReference>
<dbReference type="RefSeq" id="WP_207671552.1">
    <property type="nucleotide sequence ID" value="NZ_JAFREM010000001.1"/>
</dbReference>
<dbReference type="CDD" id="cd07516">
    <property type="entry name" value="HAD_Pase"/>
    <property type="match status" value="1"/>
</dbReference>
<name>A0ABS3L4V8_9ENTE</name>
<dbReference type="SUPFAM" id="SSF56784">
    <property type="entry name" value="HAD-like"/>
    <property type="match status" value="1"/>
</dbReference>
<evidence type="ECO:0000313" key="1">
    <source>
        <dbReference type="EMBL" id="MBO1304610.1"/>
    </source>
</evidence>
<dbReference type="NCBIfam" id="NF007806">
    <property type="entry name" value="PRK10513.1"/>
    <property type="match status" value="1"/>
</dbReference>
<dbReference type="Gene3D" id="3.40.50.1000">
    <property type="entry name" value="HAD superfamily/HAD-like"/>
    <property type="match status" value="1"/>
</dbReference>
<protein>
    <submittedName>
        <fullName evidence="1">Sugar-phosphatase</fullName>
        <ecNumber evidence="1">3.1.3.23</ecNumber>
    </submittedName>
</protein>
<keyword evidence="1" id="KW-0378">Hydrolase</keyword>
<keyword evidence="2" id="KW-1185">Reference proteome</keyword>
<accession>A0ABS3L4V8</accession>
<comment type="caution">
    <text evidence="1">The sequence shown here is derived from an EMBL/GenBank/DDBJ whole genome shotgun (WGS) entry which is preliminary data.</text>
</comment>
<dbReference type="GO" id="GO:0050308">
    <property type="term" value="F:sugar-phosphatase activity"/>
    <property type="evidence" value="ECO:0007669"/>
    <property type="project" value="UniProtKB-EC"/>
</dbReference>
<sequence length="270" mass="29887">MSVKLVAIDMDGTLLNERGELSPAVVESVKKARKTGAYIVICTGRPLSGALEQLDTLDLLSADDYVISYNGSLVLNTNTWDVVSQHGLTRDDYLYFDMLARKIGVHIHTVDRDAIYTSNRDISRYSVNEAHMVNLPLKYRTPEEIADEVSAVKLMMIDEPEILKAAIEKIPKHLFEEYTLVTSSPYYLEILNKDASKGSAVKELADHLGIKQEEVMAIGDAENDLSMLKYAGVSVAMGNGTPEVKAVAKYEVASNAEDGVKEALERWVMQ</sequence>
<dbReference type="PANTHER" id="PTHR10000">
    <property type="entry name" value="PHOSPHOSERINE PHOSPHATASE"/>
    <property type="match status" value="1"/>
</dbReference>
<dbReference type="InterPro" id="IPR006379">
    <property type="entry name" value="HAD-SF_hydro_IIB"/>
</dbReference>
<dbReference type="Gene3D" id="3.30.1240.10">
    <property type="match status" value="1"/>
</dbReference>
<dbReference type="NCBIfam" id="TIGR01484">
    <property type="entry name" value="HAD-SF-IIB"/>
    <property type="match status" value="1"/>
</dbReference>
<dbReference type="PROSITE" id="PS01228">
    <property type="entry name" value="COF_1"/>
    <property type="match status" value="1"/>
</dbReference>
<dbReference type="PROSITE" id="PS01229">
    <property type="entry name" value="COF_2"/>
    <property type="match status" value="1"/>
</dbReference>
<dbReference type="Proteomes" id="UP000664601">
    <property type="component" value="Unassembled WGS sequence"/>
</dbReference>
<dbReference type="SFLD" id="SFLDG01140">
    <property type="entry name" value="C2.B:_Phosphomannomutase_and_P"/>
    <property type="match status" value="1"/>
</dbReference>
<dbReference type="Pfam" id="PF08282">
    <property type="entry name" value="Hydrolase_3"/>
    <property type="match status" value="1"/>
</dbReference>
<evidence type="ECO:0000313" key="2">
    <source>
        <dbReference type="Proteomes" id="UP000664601"/>
    </source>
</evidence>
<dbReference type="NCBIfam" id="TIGR00099">
    <property type="entry name" value="Cof-subfamily"/>
    <property type="match status" value="1"/>
</dbReference>